<protein>
    <submittedName>
        <fullName evidence="2">Uncharacterized protein</fullName>
    </submittedName>
</protein>
<dbReference type="AlphaFoldDB" id="A0A8J8NYH0"/>
<dbReference type="EMBL" id="RRYP01003134">
    <property type="protein sequence ID" value="TNV84106.1"/>
    <property type="molecule type" value="Genomic_DNA"/>
</dbReference>
<keyword evidence="1" id="KW-0175">Coiled coil</keyword>
<sequence>MLKIALDGSEKANGKDIIQLKMTNLQEQFDLSLKQRLIEMVAKKQKEKKAFDRTKESRSSVVNFKDCRPKQSLESQSMKPGETGFVKHVGQVKYIEKSNLKIEVQSKRAEAQTKDTDEYKLKELVEDQKVLFENLCHQMKGECEKEKHRKTQLLDNLDAFHDDLKMKLTEAKQTSDLLKSSQSSDLQSAKLRIQVITKQKELLTQERNRLQQEKDKLSKATHEEVRVAFAGLQKKKMEIALKEKGLSDKHEWDINNVKGHCSLQMSTQSNMEEVLSQRTQIYKQKTKELKQESRGQSIVMKNLMQEAKEDIEQCAEYCWKLEDAVNQGDFAMAKKIIREREAKGLSMKVREAGENIALMLREVEESKRRLIK</sequence>
<reference evidence="2" key="1">
    <citation type="submission" date="2019-06" db="EMBL/GenBank/DDBJ databases">
        <authorList>
            <person name="Zheng W."/>
        </authorList>
    </citation>
    <scope>NUCLEOTIDE SEQUENCE</scope>
    <source>
        <strain evidence="2">QDHG01</strain>
    </source>
</reference>
<evidence type="ECO:0000256" key="1">
    <source>
        <dbReference type="SAM" id="Coils"/>
    </source>
</evidence>
<comment type="caution">
    <text evidence="2">The sequence shown here is derived from an EMBL/GenBank/DDBJ whole genome shotgun (WGS) entry which is preliminary data.</text>
</comment>
<dbReference type="Proteomes" id="UP000785679">
    <property type="component" value="Unassembled WGS sequence"/>
</dbReference>
<organism evidence="2 3">
    <name type="scientific">Halteria grandinella</name>
    <dbReference type="NCBI Taxonomy" id="5974"/>
    <lineage>
        <taxon>Eukaryota</taxon>
        <taxon>Sar</taxon>
        <taxon>Alveolata</taxon>
        <taxon>Ciliophora</taxon>
        <taxon>Intramacronucleata</taxon>
        <taxon>Spirotrichea</taxon>
        <taxon>Stichotrichia</taxon>
        <taxon>Sporadotrichida</taxon>
        <taxon>Halteriidae</taxon>
        <taxon>Halteria</taxon>
    </lineage>
</organism>
<name>A0A8J8NYH0_HALGN</name>
<evidence type="ECO:0000313" key="2">
    <source>
        <dbReference type="EMBL" id="TNV84106.1"/>
    </source>
</evidence>
<dbReference type="OrthoDB" id="10683290at2759"/>
<evidence type="ECO:0000313" key="3">
    <source>
        <dbReference type="Proteomes" id="UP000785679"/>
    </source>
</evidence>
<proteinExistence type="predicted"/>
<keyword evidence="3" id="KW-1185">Reference proteome</keyword>
<accession>A0A8J8NYH0</accession>
<feature type="coiled-coil region" evidence="1">
    <location>
        <begin position="186"/>
        <end position="223"/>
    </location>
</feature>
<gene>
    <name evidence="2" type="ORF">FGO68_gene4828</name>
</gene>